<evidence type="ECO:0008006" key="4">
    <source>
        <dbReference type="Google" id="ProtNLM"/>
    </source>
</evidence>
<dbReference type="Proteomes" id="UP000000753">
    <property type="component" value="Chromosome"/>
</dbReference>
<proteinExistence type="predicted"/>
<keyword evidence="1" id="KW-1133">Transmembrane helix</keyword>
<dbReference type="STRING" id="225849.swp_2403"/>
<name>B8CM89_SHEPW</name>
<accession>B8CM89</accession>
<gene>
    <name evidence="2" type="ordered locus">swp_2403</name>
</gene>
<dbReference type="Pfam" id="PF14316">
    <property type="entry name" value="DUF4381"/>
    <property type="match status" value="1"/>
</dbReference>
<dbReference type="InterPro" id="IPR025489">
    <property type="entry name" value="DUF4381"/>
</dbReference>
<keyword evidence="3" id="KW-1185">Reference proteome</keyword>
<dbReference type="EMBL" id="CP000472">
    <property type="protein sequence ID" value="ACJ29146.1"/>
    <property type="molecule type" value="Genomic_DNA"/>
</dbReference>
<evidence type="ECO:0000313" key="2">
    <source>
        <dbReference type="EMBL" id="ACJ29146.1"/>
    </source>
</evidence>
<evidence type="ECO:0000313" key="3">
    <source>
        <dbReference type="Proteomes" id="UP000000753"/>
    </source>
</evidence>
<dbReference type="HOGENOM" id="CLU_1255243_0_0_6"/>
<keyword evidence="1" id="KW-0812">Transmembrane</keyword>
<dbReference type="KEGG" id="swp:swp_2403"/>
<reference evidence="2 3" key="1">
    <citation type="journal article" date="2008" name="PLoS ONE">
        <title>Environmental adaptation: genomic analysis of the piezotolerant and psychrotolerant deep-sea iron reducing bacterium Shewanella piezotolerans WP3.</title>
        <authorList>
            <person name="Wang F."/>
            <person name="Wang J."/>
            <person name="Jian H."/>
            <person name="Zhang B."/>
            <person name="Li S."/>
            <person name="Wang F."/>
            <person name="Zeng X."/>
            <person name="Gao L."/>
            <person name="Bartlett D.H."/>
            <person name="Yu J."/>
            <person name="Hu S."/>
            <person name="Xiao X."/>
        </authorList>
    </citation>
    <scope>NUCLEOTIDE SEQUENCE [LARGE SCALE GENOMIC DNA]</scope>
    <source>
        <strain evidence="3">WP3 / JCM 13877</strain>
    </source>
</reference>
<protein>
    <recommendedName>
        <fullName evidence="4">DUF4381 domain-containing protein</fullName>
    </recommendedName>
</protein>
<feature type="transmembrane region" description="Helical" evidence="1">
    <location>
        <begin position="44"/>
        <end position="62"/>
    </location>
</feature>
<dbReference type="AlphaFoldDB" id="B8CM89"/>
<dbReference type="OrthoDB" id="283083at2"/>
<keyword evidence="1" id="KW-0472">Membrane</keyword>
<dbReference type="RefSeq" id="WP_020912506.1">
    <property type="nucleotide sequence ID" value="NC_011566.1"/>
</dbReference>
<evidence type="ECO:0000256" key="1">
    <source>
        <dbReference type="SAM" id="Phobius"/>
    </source>
</evidence>
<sequence length="220" mass="24254">MLSIHHIQRASEQSEFSFGNPMLQLNEFVGIEMPKAVAFVPQTWGWWLLLSTVIALLAVYSYRRVRHWRQNRYRKQAVKKVMAAKGKPLAEFSVIVLKEIKQAISIAYGASTLVVPSNISLSSSLKSTAATQATASPNRISLAAIDGHALLLLLDITAEHNTSFNTPLGDAWQLSLLSKIEAKDAIAVQNNLAQQCCVWLMYHTPKLPSSLIVEKASADA</sequence>
<organism evidence="2 3">
    <name type="scientific">Shewanella piezotolerans (strain WP3 / JCM 13877)</name>
    <dbReference type="NCBI Taxonomy" id="225849"/>
    <lineage>
        <taxon>Bacteria</taxon>
        <taxon>Pseudomonadati</taxon>
        <taxon>Pseudomonadota</taxon>
        <taxon>Gammaproteobacteria</taxon>
        <taxon>Alteromonadales</taxon>
        <taxon>Shewanellaceae</taxon>
        <taxon>Shewanella</taxon>
    </lineage>
</organism>